<dbReference type="Pfam" id="PF16898">
    <property type="entry name" value="TOPRIM_C"/>
    <property type="match status" value="1"/>
</dbReference>
<feature type="compositionally biased region" description="Gly residues" evidence="15">
    <location>
        <begin position="1391"/>
        <end position="1403"/>
    </location>
</feature>
<dbReference type="InterPro" id="IPR018522">
    <property type="entry name" value="TopoIIA_CS"/>
</dbReference>
<feature type="domain" description="Topo IIA-type catalytic" evidence="17">
    <location>
        <begin position="776"/>
        <end position="1232"/>
    </location>
</feature>
<name>A0ABR4Q8U8_9CEST</name>
<keyword evidence="14" id="KW-0175">Coiled coil</keyword>
<evidence type="ECO:0000256" key="15">
    <source>
        <dbReference type="SAM" id="MobiDB-lite"/>
    </source>
</evidence>
<dbReference type="InterPro" id="IPR013506">
    <property type="entry name" value="Topo_IIA_bsu_dom2"/>
</dbReference>
<organism evidence="18 19">
    <name type="scientific">Taenia crassiceps</name>
    <dbReference type="NCBI Taxonomy" id="6207"/>
    <lineage>
        <taxon>Eukaryota</taxon>
        <taxon>Metazoa</taxon>
        <taxon>Spiralia</taxon>
        <taxon>Lophotrochozoa</taxon>
        <taxon>Platyhelminthes</taxon>
        <taxon>Cestoda</taxon>
        <taxon>Eucestoda</taxon>
        <taxon>Cyclophyllidea</taxon>
        <taxon>Taeniidae</taxon>
        <taxon>Taenia</taxon>
    </lineage>
</organism>
<accession>A0ABR4Q8U8</accession>
<evidence type="ECO:0000313" key="18">
    <source>
        <dbReference type="EMBL" id="KAL5106094.1"/>
    </source>
</evidence>
<dbReference type="InterPro" id="IPR002205">
    <property type="entry name" value="Topo_IIA_dom_A"/>
</dbReference>
<comment type="catalytic activity">
    <reaction evidence="1 12 13">
        <text>ATP-dependent breakage, passage and rejoining of double-stranded DNA.</text>
        <dbReference type="EC" id="5.6.2.2"/>
    </reaction>
</comment>
<keyword evidence="11 12" id="KW-0413">Isomerase</keyword>
<dbReference type="SUPFAM" id="SSF56719">
    <property type="entry name" value="Type II DNA topoisomerase"/>
    <property type="match status" value="1"/>
</dbReference>
<evidence type="ECO:0000256" key="7">
    <source>
        <dbReference type="ARBA" id="ARBA00022840"/>
    </source>
</evidence>
<feature type="compositionally biased region" description="Acidic residues" evidence="15">
    <location>
        <begin position="1335"/>
        <end position="1346"/>
    </location>
</feature>
<evidence type="ECO:0000256" key="1">
    <source>
        <dbReference type="ARBA" id="ARBA00000185"/>
    </source>
</evidence>
<keyword evidence="10 12" id="KW-0238">DNA-binding</keyword>
<dbReference type="InterPro" id="IPR013757">
    <property type="entry name" value="Topo_IIA_A_a_sf"/>
</dbReference>
<dbReference type="InterPro" id="IPR013759">
    <property type="entry name" value="Topo_IIA_B_C"/>
</dbReference>
<evidence type="ECO:0000256" key="10">
    <source>
        <dbReference type="ARBA" id="ARBA00023125"/>
    </source>
</evidence>
<protein>
    <recommendedName>
        <fullName evidence="13">DNA topoisomerase 2</fullName>
        <ecNumber evidence="13">5.6.2.2</ecNumber>
    </recommendedName>
</protein>
<keyword evidence="5" id="KW-0479">Metal-binding</keyword>
<feature type="region of interest" description="Disordered" evidence="15">
    <location>
        <begin position="1264"/>
        <end position="1300"/>
    </location>
</feature>
<dbReference type="Pfam" id="PF02518">
    <property type="entry name" value="HATPase_c"/>
    <property type="match status" value="1"/>
</dbReference>
<feature type="region of interest" description="Disordered" evidence="15">
    <location>
        <begin position="1155"/>
        <end position="1175"/>
    </location>
</feature>
<feature type="compositionally biased region" description="Polar residues" evidence="15">
    <location>
        <begin position="1506"/>
        <end position="1527"/>
    </location>
</feature>
<dbReference type="PRINTS" id="PR00418">
    <property type="entry name" value="TPI2FAMILY"/>
</dbReference>
<evidence type="ECO:0000256" key="6">
    <source>
        <dbReference type="ARBA" id="ARBA00022741"/>
    </source>
</evidence>
<dbReference type="InterPro" id="IPR006171">
    <property type="entry name" value="TOPRIM_dom"/>
</dbReference>
<dbReference type="Pfam" id="PF01751">
    <property type="entry name" value="Toprim"/>
    <property type="match status" value="1"/>
</dbReference>
<feature type="compositionally biased region" description="Basic residues" evidence="15">
    <location>
        <begin position="1408"/>
        <end position="1417"/>
    </location>
</feature>
<keyword evidence="8" id="KW-0460">Magnesium</keyword>
<comment type="cofactor">
    <cofactor evidence="2">
        <name>Ca(2+)</name>
        <dbReference type="ChEBI" id="CHEBI:29108"/>
    </cofactor>
</comment>
<reference evidence="18 19" key="1">
    <citation type="journal article" date="2022" name="Front. Cell. Infect. Microbiol.">
        <title>The Genomes of Two Strains of Taenia crassiceps the Animal Model for the Study of Human Cysticercosis.</title>
        <authorList>
            <person name="Bobes R.J."/>
            <person name="Estrada K."/>
            <person name="Rios-Valencia D.G."/>
            <person name="Calderon-Gallegos A."/>
            <person name="de la Torre P."/>
            <person name="Carrero J.C."/>
            <person name="Sanchez-Flores A."/>
            <person name="Laclette J.P."/>
        </authorList>
    </citation>
    <scope>NUCLEOTIDE SEQUENCE [LARGE SCALE GENOMIC DNA]</scope>
    <source>
        <strain evidence="18">WFUcys</strain>
    </source>
</reference>
<dbReference type="CDD" id="cd03365">
    <property type="entry name" value="TOPRIM_TopoIIA"/>
    <property type="match status" value="1"/>
</dbReference>
<dbReference type="Gene3D" id="3.40.50.670">
    <property type="match status" value="1"/>
</dbReference>
<feature type="compositionally biased region" description="Low complexity" evidence="15">
    <location>
        <begin position="1557"/>
        <end position="1573"/>
    </location>
</feature>
<evidence type="ECO:0000256" key="3">
    <source>
        <dbReference type="ARBA" id="ARBA00001946"/>
    </source>
</evidence>
<comment type="caution">
    <text evidence="18">The sequence shown here is derived from an EMBL/GenBank/DDBJ whole genome shotgun (WGS) entry which is preliminary data.</text>
</comment>
<dbReference type="InterPro" id="IPR013758">
    <property type="entry name" value="Topo_IIA_A/C_ab"/>
</dbReference>
<keyword evidence="9 12" id="KW-0799">Topoisomerase</keyword>
<dbReference type="CDD" id="cd03481">
    <property type="entry name" value="TopoIIA_Trans_ScTopoIIA"/>
    <property type="match status" value="1"/>
</dbReference>
<dbReference type="InterPro" id="IPR034157">
    <property type="entry name" value="TOPRIM_TopoII"/>
</dbReference>
<sequence>MLYFSMKANLALNSVIRNGCALSVSSNPAYYGCLEPVYRFGRQNCICACKMTDVSSVNGIANINGVANSAAPVKKRLSVERIYQKKTQLEHILIRPDTYIGSVSRSTTMMWVFDKEKEAMVQKEITYTPGLYKIFDEILGNFPAFSVIGLVNAADNKIRDPTMDCIRIDIKPAENLIRVWNNGAGIPVVHHKVENMFVPSLIFGHLLTSSNYDDTEQKVTGGRNGYGAKLCNIFSKRFIVETSSKENKKCFKQTWVDNMTRTSEPKISPISGEDFTCVSFYPDLERFGMVELDTDTVALFERRAYDVAASTRGVKVFLNGKRIPVKGFKDYVDLYLKGKGEDGDSVPVVYESVNPRWEIAVAPSSVGFQQVSFVNSIATIKGGKHVDYIADQVVGKLIDIVKKKSGKSGVSIKNFQIRSHMWVFVNCLIVNPTFDSQTKEFMSLEAKYFGSTCQLTEKFINQVSKSGIVESVLSWVRFKAQEKMDKQCHKSKHAKLKGIPKLDDANDAGTKNSQHCTLILTEGDSAKSLAVAGLGVVGRDRYGVFPLRGKLLNVREAPTRQIMENAEINNLIKILGLQYKNKYESQDSIANLRYGKIMIMTDQDQDGSHIKGLLISFIHHNWPNLLRHSFLEQFITPIVKVFKGKQEIAFYSIPEFEEWQKSTPNWHTWRVKYYKGLGTSTSKEAKEYFSDMARHRIRFRYSGPEDDSGIMLAFNKNKINERKQWLTAWMEEKRRRTELGLPENYLYGAGTHAITYHDFIHKELVLFSNMDNERSIPSLVDGLKPGQRKVMFTCLKRNQVKEIKVAQLCGAVAEMSSYHHGEVSLMGTIIGLAQDFFGTRLAGGKDSASARYIFTALSPLARKIFHENDDAILNYLFEDNQKIEPAWYMPVIPMVLINGAEGIGTGWSTKIPNYDTNEVIANLRRMLDGLEPLPMLPSYRGYRGKIVEVGENRYVLFGEVAVLDDQAVEITELPAKTWTQYYKETVLEPMLNGTEKVPVSISDYKEYHTDVTVRFVVQMTPEKLREAESMGLHKFFKLAVPMTTNSMVLFDHAGCLKRYASAQEILCSFYTLRLEWYDKRKAFMEGMLSAEARRLENQARFVMEKIGGVISIENRSKRDLVRLLRGRHYDPDPVRAWKECIDKLAAIEEAAAARRQAGEPVDEAEGSDGSGGVAADDDVARGAADYNYILGMPLWSLSKERKEDLLAQRDKKQAELATLMKKTNKDLWREDLDELEAAIKKYEAERQKDLEDLIDATEKKAAKQATSQLKGGRSAAAKGPAAALTKGMRQTRPDPLGRRVEPVVDPELTKKAEAQLCREAKKKAAAASGGRAADDDFLGDLDDEDSQFGGNAPQPLFNRLSGTVGSENGSTALNALVSAQPSKRGDSVAARGGGRGRGRGGPTGVKRSPAKKLRQKKLTFDSSEDENDDDGVSDDASDVSEFAPSKKVAGGGPVMSLAERIRSQPPRRTAAASTKKYNFDDSESDEDGDKSSEEVFTAVDHGQGNKGISLSSPVKQPSPSIIAQPQNDAIEKKKSGTNAWPISYKESVTVAAKKPSARGARVGSSRRGATARGNVGGQRGGAKHVRSSGAKRVMEETHSDASGDDNNKDDEANEIFVPDTPVAPPRTKAARSAQKRVQYFFGSDSDEVVEVSSVSGKGDDSADDSNIKPKSGVAARAAKRKRLNSDSDEDYVPE</sequence>
<dbReference type="InterPro" id="IPR001154">
    <property type="entry name" value="TopoII_euk"/>
</dbReference>
<evidence type="ECO:0000256" key="9">
    <source>
        <dbReference type="ARBA" id="ARBA00023029"/>
    </source>
</evidence>
<comment type="function">
    <text evidence="13">Control of topological states of DNA by transient breakage and subsequent rejoining of DNA strands. Topoisomerase II makes double-strand breaks.</text>
</comment>
<dbReference type="Gene3D" id="3.30.1490.30">
    <property type="match status" value="1"/>
</dbReference>
<dbReference type="Proteomes" id="UP001651158">
    <property type="component" value="Unassembled WGS sequence"/>
</dbReference>
<dbReference type="PRINTS" id="PR01158">
    <property type="entry name" value="TOPISMRASEII"/>
</dbReference>
<dbReference type="InterPro" id="IPR003594">
    <property type="entry name" value="HATPase_dom"/>
</dbReference>
<dbReference type="Pfam" id="PF00521">
    <property type="entry name" value="DNA_topoisoIV"/>
    <property type="match status" value="1"/>
</dbReference>
<evidence type="ECO:0000256" key="12">
    <source>
        <dbReference type="PROSITE-ProRule" id="PRU01384"/>
    </source>
</evidence>
<dbReference type="InterPro" id="IPR013760">
    <property type="entry name" value="Topo_IIA-like_dom_sf"/>
</dbReference>
<comment type="subunit">
    <text evidence="13">Homodimer.</text>
</comment>
<evidence type="ECO:0000256" key="4">
    <source>
        <dbReference type="ARBA" id="ARBA00011080"/>
    </source>
</evidence>
<dbReference type="InterPro" id="IPR001241">
    <property type="entry name" value="Topo_IIA"/>
</dbReference>
<dbReference type="Gene3D" id="3.30.565.10">
    <property type="entry name" value="Histidine kinase-like ATPase, C-terminal domain"/>
    <property type="match status" value="1"/>
</dbReference>
<feature type="compositionally biased region" description="Basic and acidic residues" evidence="15">
    <location>
        <begin position="1291"/>
        <end position="1300"/>
    </location>
</feature>
<dbReference type="PROSITE" id="PS00177">
    <property type="entry name" value="TOPOISOMERASE_II"/>
    <property type="match status" value="1"/>
</dbReference>
<dbReference type="Gene3D" id="3.30.230.10">
    <property type="match status" value="1"/>
</dbReference>
<feature type="compositionally biased region" description="Basic and acidic residues" evidence="15">
    <location>
        <begin position="1592"/>
        <end position="1610"/>
    </location>
</feature>
<dbReference type="CDD" id="cd16930">
    <property type="entry name" value="HATPase_TopII-like"/>
    <property type="match status" value="1"/>
</dbReference>
<feature type="compositionally biased region" description="Acidic residues" evidence="15">
    <location>
        <begin position="1422"/>
        <end position="1438"/>
    </location>
</feature>
<dbReference type="CDD" id="cd00187">
    <property type="entry name" value="TOP4c"/>
    <property type="match status" value="1"/>
</dbReference>
<evidence type="ECO:0000259" key="17">
    <source>
        <dbReference type="PROSITE" id="PS52040"/>
    </source>
</evidence>
<feature type="compositionally biased region" description="Polar residues" evidence="15">
    <location>
        <begin position="1360"/>
        <end position="1381"/>
    </location>
</feature>
<dbReference type="Gene3D" id="3.90.199.10">
    <property type="entry name" value="Topoisomerase II, domain 5"/>
    <property type="match status" value="1"/>
</dbReference>
<evidence type="ECO:0000256" key="5">
    <source>
        <dbReference type="ARBA" id="ARBA00022723"/>
    </source>
</evidence>
<dbReference type="InterPro" id="IPR014721">
    <property type="entry name" value="Ribsml_uS5_D2-typ_fold_subgr"/>
</dbReference>
<dbReference type="EC" id="5.6.2.2" evidence="13"/>
<keyword evidence="6 13" id="KW-0547">Nucleotide-binding</keyword>
<dbReference type="InterPro" id="IPR020568">
    <property type="entry name" value="Ribosomal_Su5_D2-typ_SF"/>
</dbReference>
<dbReference type="EMBL" id="JAKROA010000006">
    <property type="protein sequence ID" value="KAL5106094.1"/>
    <property type="molecule type" value="Genomic_DNA"/>
</dbReference>
<feature type="active site" description="O-(5'-phospho-DNA)-tyrosine intermediate" evidence="12">
    <location>
        <position position="852"/>
    </location>
</feature>
<keyword evidence="19" id="KW-1185">Reference proteome</keyword>
<dbReference type="SMART" id="SM00434">
    <property type="entry name" value="TOP4c"/>
    <property type="match status" value="1"/>
</dbReference>
<dbReference type="SUPFAM" id="SSF55874">
    <property type="entry name" value="ATPase domain of HSP90 chaperone/DNA topoisomerase II/histidine kinase"/>
    <property type="match status" value="1"/>
</dbReference>
<feature type="compositionally biased region" description="Low complexity" evidence="15">
    <location>
        <begin position="1270"/>
        <end position="1287"/>
    </location>
</feature>
<feature type="coiled-coil region" evidence="14">
    <location>
        <begin position="1202"/>
        <end position="1259"/>
    </location>
</feature>
<keyword evidence="7 13" id="KW-0067">ATP-binding</keyword>
<evidence type="ECO:0000256" key="13">
    <source>
        <dbReference type="RuleBase" id="RU362094"/>
    </source>
</evidence>
<comment type="cofactor">
    <cofactor evidence="3">
        <name>Mg(2+)</name>
        <dbReference type="ChEBI" id="CHEBI:18420"/>
    </cofactor>
</comment>
<dbReference type="InterPro" id="IPR031660">
    <property type="entry name" value="TOPRIM_C"/>
</dbReference>
<dbReference type="Gene3D" id="1.10.268.10">
    <property type="entry name" value="Topoisomerase, domain 3"/>
    <property type="match status" value="1"/>
</dbReference>
<comment type="similarity">
    <text evidence="4 13">Belongs to the type II topoisomerase family.</text>
</comment>
<dbReference type="Gene3D" id="3.30.1360.40">
    <property type="match status" value="1"/>
</dbReference>
<dbReference type="SUPFAM" id="SSF54211">
    <property type="entry name" value="Ribosomal protein S5 domain 2-like"/>
    <property type="match status" value="1"/>
</dbReference>
<dbReference type="InterPro" id="IPR050634">
    <property type="entry name" value="DNA_Topoisomerase_II"/>
</dbReference>
<dbReference type="InterPro" id="IPR036890">
    <property type="entry name" value="HATPase_C_sf"/>
</dbReference>
<evidence type="ECO:0000256" key="11">
    <source>
        <dbReference type="ARBA" id="ARBA00023235"/>
    </source>
</evidence>
<evidence type="ECO:0000256" key="8">
    <source>
        <dbReference type="ARBA" id="ARBA00022842"/>
    </source>
</evidence>
<feature type="region of interest" description="Disordered" evidence="15">
    <location>
        <begin position="1318"/>
        <end position="1537"/>
    </location>
</feature>
<proteinExistence type="inferred from homology"/>
<evidence type="ECO:0000259" key="16">
    <source>
        <dbReference type="PROSITE" id="PS50880"/>
    </source>
</evidence>
<gene>
    <name evidence="18" type="ORF">TcWFU_002341</name>
</gene>
<evidence type="ECO:0000256" key="2">
    <source>
        <dbReference type="ARBA" id="ARBA00001913"/>
    </source>
</evidence>
<dbReference type="PANTHER" id="PTHR10169:SF38">
    <property type="entry name" value="DNA TOPOISOMERASE 2"/>
    <property type="match status" value="1"/>
</dbReference>
<evidence type="ECO:0000313" key="19">
    <source>
        <dbReference type="Proteomes" id="UP001651158"/>
    </source>
</evidence>
<feature type="region of interest" description="Disordered" evidence="15">
    <location>
        <begin position="1549"/>
        <end position="1633"/>
    </location>
</feature>
<evidence type="ECO:0000256" key="14">
    <source>
        <dbReference type="SAM" id="Coils"/>
    </source>
</evidence>
<dbReference type="PANTHER" id="PTHR10169">
    <property type="entry name" value="DNA TOPOISOMERASE/GYRASE"/>
    <property type="match status" value="1"/>
</dbReference>
<dbReference type="SMART" id="SM00433">
    <property type="entry name" value="TOP2c"/>
    <property type="match status" value="1"/>
</dbReference>
<dbReference type="Pfam" id="PF00204">
    <property type="entry name" value="DNA_gyraseB"/>
    <property type="match status" value="1"/>
</dbReference>
<dbReference type="PROSITE" id="PS50880">
    <property type="entry name" value="TOPRIM"/>
    <property type="match status" value="1"/>
</dbReference>
<feature type="region of interest" description="Disordered" evidence="15">
    <location>
        <begin position="1651"/>
        <end position="1694"/>
    </location>
</feature>
<dbReference type="PROSITE" id="PS52040">
    <property type="entry name" value="TOPO_IIA"/>
    <property type="match status" value="1"/>
</dbReference>
<feature type="domain" description="Toprim" evidence="16">
    <location>
        <begin position="516"/>
        <end position="633"/>
    </location>
</feature>